<protein>
    <recommendedName>
        <fullName evidence="1">DUF305 domain-containing protein</fullName>
    </recommendedName>
</protein>
<evidence type="ECO:0000259" key="1">
    <source>
        <dbReference type="Pfam" id="PF03713"/>
    </source>
</evidence>
<organism evidence="2 3">
    <name type="scientific">Sphingomonas bisphenolicum</name>
    <dbReference type="NCBI Taxonomy" id="296544"/>
    <lineage>
        <taxon>Bacteria</taxon>
        <taxon>Pseudomonadati</taxon>
        <taxon>Pseudomonadota</taxon>
        <taxon>Alphaproteobacteria</taxon>
        <taxon>Sphingomonadales</taxon>
        <taxon>Sphingomonadaceae</taxon>
        <taxon>Sphingomonas</taxon>
    </lineage>
</organism>
<evidence type="ECO:0000313" key="3">
    <source>
        <dbReference type="Proteomes" id="UP001059971"/>
    </source>
</evidence>
<accession>A0ABM7GB69</accession>
<keyword evidence="3" id="KW-1185">Reference proteome</keyword>
<reference evidence="2" key="1">
    <citation type="submission" date="2018-07" db="EMBL/GenBank/DDBJ databases">
        <title>Complete genome sequence of Sphingomonas bisphenolicum strain AO1, a bisphenol A degradative bacterium isolated from Japanese farm field.</title>
        <authorList>
            <person name="Murakami M."/>
            <person name="Koh M."/>
            <person name="Koba S."/>
            <person name="Matsumura Y."/>
        </authorList>
    </citation>
    <scope>NUCLEOTIDE SEQUENCE</scope>
    <source>
        <strain evidence="2">AO1</strain>
        <plasmid evidence="2">pBAR4</plasmid>
    </source>
</reference>
<proteinExistence type="predicted"/>
<dbReference type="Gene3D" id="1.20.1260.10">
    <property type="match status" value="1"/>
</dbReference>
<evidence type="ECO:0000313" key="2">
    <source>
        <dbReference type="EMBL" id="BBF72805.1"/>
    </source>
</evidence>
<dbReference type="Proteomes" id="UP001059971">
    <property type="component" value="Plasmid pBAR4"/>
</dbReference>
<dbReference type="InterPro" id="IPR012347">
    <property type="entry name" value="Ferritin-like"/>
</dbReference>
<dbReference type="EMBL" id="AP018822">
    <property type="protein sequence ID" value="BBF72805.1"/>
    <property type="molecule type" value="Genomic_DNA"/>
</dbReference>
<feature type="domain" description="DUF305" evidence="1">
    <location>
        <begin position="34"/>
        <end position="131"/>
    </location>
</feature>
<dbReference type="Pfam" id="PF03713">
    <property type="entry name" value="DUF305"/>
    <property type="match status" value="1"/>
</dbReference>
<name>A0ABM7GB69_9SPHN</name>
<dbReference type="InterPro" id="IPR005183">
    <property type="entry name" value="DUF305_CopM-like"/>
</dbReference>
<gene>
    <name evidence="2" type="ORF">SBA_pBAR4_1140</name>
</gene>
<keyword evidence="2" id="KW-0614">Plasmid</keyword>
<sequence length="139" mass="15743">MARSRVLTMRGDEERIVKKIIAVMIFGLLTTPAIAQMQGMDHSKMDMGQMTNPTPANPYPPAEMEMHQKMMSAMGGDATETWVRKMIEHHRGAIAMSRIVLRDTKDAQVRTMATKAITEQTREVGELQGWLRAHHKRAQ</sequence>
<geneLocation type="plasmid" evidence="2 3">
    <name>pBAR4</name>
</geneLocation>